<dbReference type="InterPro" id="IPR017441">
    <property type="entry name" value="Protein_kinase_ATP_BS"/>
</dbReference>
<dbReference type="PANTHER" id="PTHR27009">
    <property type="entry name" value="RUST RESISTANCE KINASE LR10-RELATED"/>
    <property type="match status" value="1"/>
</dbReference>
<gene>
    <name evidence="15" type="ORF">PHAVU_001G048200g</name>
</gene>
<dbReference type="InterPro" id="IPR045874">
    <property type="entry name" value="LRK10/LRL21-25-like"/>
</dbReference>
<dbReference type="Pfam" id="PF00069">
    <property type="entry name" value="Pkinase"/>
    <property type="match status" value="1"/>
</dbReference>
<keyword evidence="10 13" id="KW-0472">Membrane</keyword>
<evidence type="ECO:0000256" key="5">
    <source>
        <dbReference type="ARBA" id="ARBA00022729"/>
    </source>
</evidence>
<dbReference type="AlphaFoldDB" id="V7CUX2"/>
<evidence type="ECO:0000256" key="3">
    <source>
        <dbReference type="ARBA" id="ARBA00022679"/>
    </source>
</evidence>
<dbReference type="InterPro" id="IPR008271">
    <property type="entry name" value="Ser/Thr_kinase_AS"/>
</dbReference>
<evidence type="ECO:0000256" key="13">
    <source>
        <dbReference type="SAM" id="Phobius"/>
    </source>
</evidence>
<evidence type="ECO:0000256" key="10">
    <source>
        <dbReference type="ARBA" id="ARBA00023136"/>
    </source>
</evidence>
<keyword evidence="9 13" id="KW-1133">Transmembrane helix</keyword>
<keyword evidence="4 13" id="KW-0812">Transmembrane</keyword>
<evidence type="ECO:0000256" key="1">
    <source>
        <dbReference type="ARBA" id="ARBA00004479"/>
    </source>
</evidence>
<evidence type="ECO:0000256" key="2">
    <source>
        <dbReference type="ARBA" id="ARBA00022527"/>
    </source>
</evidence>
<dbReference type="Gene3D" id="3.30.200.20">
    <property type="entry name" value="Phosphorylase Kinase, domain 1"/>
    <property type="match status" value="1"/>
</dbReference>
<evidence type="ECO:0000256" key="6">
    <source>
        <dbReference type="ARBA" id="ARBA00022741"/>
    </source>
</evidence>
<dbReference type="SUPFAM" id="SSF56112">
    <property type="entry name" value="Protein kinase-like (PK-like)"/>
    <property type="match status" value="1"/>
</dbReference>
<evidence type="ECO:0000313" key="15">
    <source>
        <dbReference type="EMBL" id="ESW33163.1"/>
    </source>
</evidence>
<dbReference type="eggNOG" id="KOG1187">
    <property type="taxonomic scope" value="Eukaryota"/>
</dbReference>
<dbReference type="SMR" id="V7CUX2"/>
<dbReference type="EMBL" id="CM002288">
    <property type="protein sequence ID" value="ESW33163.1"/>
    <property type="molecule type" value="Genomic_DNA"/>
</dbReference>
<dbReference type="SMART" id="SM00220">
    <property type="entry name" value="S_TKc"/>
    <property type="match status" value="1"/>
</dbReference>
<keyword evidence="5" id="KW-0732">Signal</keyword>
<dbReference type="PROSITE" id="PS00108">
    <property type="entry name" value="PROTEIN_KINASE_ST"/>
    <property type="match status" value="1"/>
</dbReference>
<protein>
    <recommendedName>
        <fullName evidence="14">Protein kinase domain-containing protein</fullName>
    </recommendedName>
</protein>
<keyword evidence="16" id="KW-1185">Reference proteome</keyword>
<dbReference type="InterPro" id="IPR025287">
    <property type="entry name" value="WAK_GUB"/>
</dbReference>
<accession>V7CUX2</accession>
<dbReference type="PROSITE" id="PS00107">
    <property type="entry name" value="PROTEIN_KINASE_ATP"/>
    <property type="match status" value="1"/>
</dbReference>
<sequence>MVLLLLLVRKIHGGCPSSSCAKITNINYPFRLKGDPEECGEKRYELGCENNVTVLYLYSGKYNVQSINYKNYTVRVVDPALQHHNLSSLPLRFLSRSNFSDTYTLYSDQYQAGLGAIFNWKSVSFSHIVFVNCKDWVKEKGKYVESGEWVKWEGKGYAYAIGGDLKAEDLEIGCEVKLVAPTSLSTFDNHSYSSMHTALAYGFEISWIKLACHKHCLFFPSYGYFDSYNQKLKCPYAVVLFGLPFLIVIFIRKWRKRHMSMYENIENYLQQNSLAHIRYSYKEIKKMAAGFKDKLGEGGFGYVFKAKLRSGPYVAIKMLGKCKGNGQNFISEVATIGRIHHQNVVKLIGFCVSGSKRALVYEFMPNGSLDKFILSKERNIHLSYEKIYNISIGVARGIAYLHHGCEMQILHFDIKPHNILLDENFIPKVSDFGLAKLYPINNSIVTMTAARGTIGYMAPKLFYNNIGGISYKANVYSFGMLLMEMASKRKNLNTHADHSSQLYFPLWIHDYIREEEDVDIGDVTEEENKIAKKMIIVALWCIQLKPNDRPSMNRVVKMLEGDIEDLEIPPKPILFLEDEIVTDYQTTNSS</sequence>
<feature type="binding site" evidence="12">
    <location>
        <position position="317"/>
    </location>
    <ligand>
        <name>ATP</name>
        <dbReference type="ChEBI" id="CHEBI:30616"/>
    </ligand>
</feature>
<dbReference type="InterPro" id="IPR000719">
    <property type="entry name" value="Prot_kinase_dom"/>
</dbReference>
<dbReference type="Gene3D" id="1.10.510.10">
    <property type="entry name" value="Transferase(Phosphotransferase) domain 1"/>
    <property type="match status" value="1"/>
</dbReference>
<comment type="subcellular location">
    <subcellularLocation>
        <location evidence="1">Membrane</location>
        <topology evidence="1">Single-pass type I membrane protein</topology>
    </subcellularLocation>
</comment>
<keyword evidence="8 12" id="KW-0067">ATP-binding</keyword>
<dbReference type="OrthoDB" id="544400at2759"/>
<dbReference type="PROSITE" id="PS50011">
    <property type="entry name" value="PROTEIN_KINASE_DOM"/>
    <property type="match status" value="1"/>
</dbReference>
<proteinExistence type="predicted"/>
<keyword evidence="7" id="KW-0418">Kinase</keyword>
<name>V7CUX2_PHAVU</name>
<evidence type="ECO:0000259" key="14">
    <source>
        <dbReference type="PROSITE" id="PS50011"/>
    </source>
</evidence>
<dbReference type="GO" id="GO:0016020">
    <property type="term" value="C:membrane"/>
    <property type="evidence" value="ECO:0007669"/>
    <property type="project" value="UniProtKB-SubCell"/>
</dbReference>
<dbReference type="OMA" id="KIWYEYS"/>
<dbReference type="Pfam" id="PF13947">
    <property type="entry name" value="GUB_WAK_bind"/>
    <property type="match status" value="1"/>
</dbReference>
<organism evidence="15 16">
    <name type="scientific">Phaseolus vulgaris</name>
    <name type="common">Kidney bean</name>
    <name type="synonym">French bean</name>
    <dbReference type="NCBI Taxonomy" id="3885"/>
    <lineage>
        <taxon>Eukaryota</taxon>
        <taxon>Viridiplantae</taxon>
        <taxon>Streptophyta</taxon>
        <taxon>Embryophyta</taxon>
        <taxon>Tracheophyta</taxon>
        <taxon>Spermatophyta</taxon>
        <taxon>Magnoliopsida</taxon>
        <taxon>eudicotyledons</taxon>
        <taxon>Gunneridae</taxon>
        <taxon>Pentapetalae</taxon>
        <taxon>rosids</taxon>
        <taxon>fabids</taxon>
        <taxon>Fabales</taxon>
        <taxon>Fabaceae</taxon>
        <taxon>Papilionoideae</taxon>
        <taxon>50 kb inversion clade</taxon>
        <taxon>NPAAA clade</taxon>
        <taxon>indigoferoid/millettioid clade</taxon>
        <taxon>Phaseoleae</taxon>
        <taxon>Phaseolus</taxon>
    </lineage>
</organism>
<dbReference type="InterPro" id="IPR011009">
    <property type="entry name" value="Kinase-like_dom_sf"/>
</dbReference>
<keyword evidence="11" id="KW-0325">Glycoprotein</keyword>
<evidence type="ECO:0000256" key="8">
    <source>
        <dbReference type="ARBA" id="ARBA00022840"/>
    </source>
</evidence>
<evidence type="ECO:0000256" key="4">
    <source>
        <dbReference type="ARBA" id="ARBA00022692"/>
    </source>
</evidence>
<dbReference type="GO" id="GO:0030247">
    <property type="term" value="F:polysaccharide binding"/>
    <property type="evidence" value="ECO:0007669"/>
    <property type="project" value="InterPro"/>
</dbReference>
<dbReference type="Proteomes" id="UP000000226">
    <property type="component" value="Chromosome 1"/>
</dbReference>
<dbReference type="FunFam" id="3.30.200.20:FF:000178">
    <property type="entry name" value="serine/threonine-protein kinase PBS1-like"/>
    <property type="match status" value="1"/>
</dbReference>
<evidence type="ECO:0000256" key="11">
    <source>
        <dbReference type="ARBA" id="ARBA00023180"/>
    </source>
</evidence>
<dbReference type="Gramene" id="ESW33163">
    <property type="protein sequence ID" value="ESW33163"/>
    <property type="gene ID" value="PHAVU_001G048200g"/>
</dbReference>
<evidence type="ECO:0000256" key="9">
    <source>
        <dbReference type="ARBA" id="ARBA00022989"/>
    </source>
</evidence>
<dbReference type="GO" id="GO:0005524">
    <property type="term" value="F:ATP binding"/>
    <property type="evidence" value="ECO:0007669"/>
    <property type="project" value="UniProtKB-UniRule"/>
</dbReference>
<evidence type="ECO:0000313" key="16">
    <source>
        <dbReference type="Proteomes" id="UP000000226"/>
    </source>
</evidence>
<keyword evidence="3" id="KW-0808">Transferase</keyword>
<evidence type="ECO:0000256" key="7">
    <source>
        <dbReference type="ARBA" id="ARBA00022777"/>
    </source>
</evidence>
<keyword evidence="2" id="KW-0723">Serine/threonine-protein kinase</keyword>
<evidence type="ECO:0000256" key="12">
    <source>
        <dbReference type="PROSITE-ProRule" id="PRU10141"/>
    </source>
</evidence>
<dbReference type="FunFam" id="1.10.510.10:FF:000590">
    <property type="entry name" value="PR5-like receptor kinase"/>
    <property type="match status" value="1"/>
</dbReference>
<feature type="domain" description="Protein kinase" evidence="14">
    <location>
        <begin position="289"/>
        <end position="574"/>
    </location>
</feature>
<keyword evidence="6 12" id="KW-0547">Nucleotide-binding</keyword>
<reference evidence="16" key="1">
    <citation type="journal article" date="2014" name="Nat. Genet.">
        <title>A reference genome for common bean and genome-wide analysis of dual domestications.</title>
        <authorList>
            <person name="Schmutz J."/>
            <person name="McClean P.E."/>
            <person name="Mamidi S."/>
            <person name="Wu G.A."/>
            <person name="Cannon S.B."/>
            <person name="Grimwood J."/>
            <person name="Jenkins J."/>
            <person name="Shu S."/>
            <person name="Song Q."/>
            <person name="Chavarro C."/>
            <person name="Torres-Torres M."/>
            <person name="Geffroy V."/>
            <person name="Moghaddam S.M."/>
            <person name="Gao D."/>
            <person name="Abernathy B."/>
            <person name="Barry K."/>
            <person name="Blair M."/>
            <person name="Brick M.A."/>
            <person name="Chovatia M."/>
            <person name="Gepts P."/>
            <person name="Goodstein D.M."/>
            <person name="Gonzales M."/>
            <person name="Hellsten U."/>
            <person name="Hyten D.L."/>
            <person name="Jia G."/>
            <person name="Kelly J.D."/>
            <person name="Kudrna D."/>
            <person name="Lee R."/>
            <person name="Richard M.M."/>
            <person name="Miklas P.N."/>
            <person name="Osorno J.M."/>
            <person name="Rodrigues J."/>
            <person name="Thareau V."/>
            <person name="Urrea C.A."/>
            <person name="Wang M."/>
            <person name="Yu Y."/>
            <person name="Zhang M."/>
            <person name="Wing R.A."/>
            <person name="Cregan P.B."/>
            <person name="Rokhsar D.S."/>
            <person name="Jackson S.A."/>
        </authorList>
    </citation>
    <scope>NUCLEOTIDE SEQUENCE [LARGE SCALE GENOMIC DNA]</scope>
    <source>
        <strain evidence="16">cv. G19833</strain>
    </source>
</reference>
<dbReference type="GO" id="GO:0004674">
    <property type="term" value="F:protein serine/threonine kinase activity"/>
    <property type="evidence" value="ECO:0007669"/>
    <property type="project" value="UniProtKB-KW"/>
</dbReference>
<feature type="transmembrane region" description="Helical" evidence="13">
    <location>
        <begin position="235"/>
        <end position="251"/>
    </location>
</feature>